<keyword evidence="16" id="KW-1185">Reference proteome</keyword>
<dbReference type="InterPro" id="IPR013106">
    <property type="entry name" value="Ig_V-set"/>
</dbReference>
<keyword evidence="6" id="KW-0130">Cell adhesion</keyword>
<proteinExistence type="inferred from homology"/>
<comment type="similarity">
    <text evidence="2">Belongs to the nectin family.</text>
</comment>
<keyword evidence="3 12" id="KW-0812">Transmembrane</keyword>
<feature type="signal peptide" evidence="13">
    <location>
        <begin position="1"/>
        <end position="23"/>
    </location>
</feature>
<dbReference type="InterPro" id="IPR007110">
    <property type="entry name" value="Ig-like_dom"/>
</dbReference>
<dbReference type="InterPro" id="IPR013162">
    <property type="entry name" value="CD80_C2-set"/>
</dbReference>
<dbReference type="InterPro" id="IPR051427">
    <property type="entry name" value="Nectin/Nectin-like"/>
</dbReference>
<reference evidence="15" key="1">
    <citation type="submission" date="2021-05" db="EMBL/GenBank/DDBJ databases">
        <authorList>
            <person name="Tigano A."/>
        </authorList>
    </citation>
    <scope>NUCLEOTIDE SEQUENCE</scope>
</reference>
<evidence type="ECO:0000256" key="9">
    <source>
        <dbReference type="ARBA" id="ARBA00023157"/>
    </source>
</evidence>
<dbReference type="InterPro" id="IPR003599">
    <property type="entry name" value="Ig_sub"/>
</dbReference>
<dbReference type="Pfam" id="PF08205">
    <property type="entry name" value="C2-set_2"/>
    <property type="match status" value="1"/>
</dbReference>
<evidence type="ECO:0000256" key="7">
    <source>
        <dbReference type="ARBA" id="ARBA00022989"/>
    </source>
</evidence>
<evidence type="ECO:0000256" key="13">
    <source>
        <dbReference type="SAM" id="SignalP"/>
    </source>
</evidence>
<dbReference type="AlphaFoldDB" id="A0A8S4APV3"/>
<evidence type="ECO:0000256" key="1">
    <source>
        <dbReference type="ARBA" id="ARBA00004167"/>
    </source>
</evidence>
<dbReference type="PROSITE" id="PS50835">
    <property type="entry name" value="IG_LIKE"/>
    <property type="match status" value="3"/>
</dbReference>
<dbReference type="InterPro" id="IPR013783">
    <property type="entry name" value="Ig-like_fold"/>
</dbReference>
<keyword evidence="4 13" id="KW-0732">Signal</keyword>
<keyword evidence="10" id="KW-0325">Glycoprotein</keyword>
<organism evidence="15 16">
    <name type="scientific">Menidia menidia</name>
    <name type="common">Atlantic silverside</name>
    <dbReference type="NCBI Taxonomy" id="238744"/>
    <lineage>
        <taxon>Eukaryota</taxon>
        <taxon>Metazoa</taxon>
        <taxon>Chordata</taxon>
        <taxon>Craniata</taxon>
        <taxon>Vertebrata</taxon>
        <taxon>Euteleostomi</taxon>
        <taxon>Actinopterygii</taxon>
        <taxon>Neopterygii</taxon>
        <taxon>Teleostei</taxon>
        <taxon>Neoteleostei</taxon>
        <taxon>Acanthomorphata</taxon>
        <taxon>Ovalentaria</taxon>
        <taxon>Atherinomorphae</taxon>
        <taxon>Atheriniformes</taxon>
        <taxon>Atherinopsidae</taxon>
        <taxon>Menidiinae</taxon>
        <taxon>Menidia</taxon>
    </lineage>
</organism>
<dbReference type="OrthoDB" id="8872282at2759"/>
<dbReference type="InterPro" id="IPR036179">
    <property type="entry name" value="Ig-like_dom_sf"/>
</dbReference>
<evidence type="ECO:0000256" key="12">
    <source>
        <dbReference type="SAM" id="Phobius"/>
    </source>
</evidence>
<comment type="subcellular location">
    <subcellularLocation>
        <location evidence="1">Membrane</location>
        <topology evidence="1">Single-pass membrane protein</topology>
    </subcellularLocation>
</comment>
<dbReference type="Gene3D" id="2.60.40.10">
    <property type="entry name" value="Immunoglobulins"/>
    <property type="match status" value="3"/>
</dbReference>
<feature type="region of interest" description="Disordered" evidence="11">
    <location>
        <begin position="473"/>
        <end position="522"/>
    </location>
</feature>
<dbReference type="PANTHER" id="PTHR23277">
    <property type="entry name" value="NECTIN-RELATED"/>
    <property type="match status" value="1"/>
</dbReference>
<keyword evidence="7 12" id="KW-1133">Transmembrane helix</keyword>
<evidence type="ECO:0000256" key="6">
    <source>
        <dbReference type="ARBA" id="ARBA00022889"/>
    </source>
</evidence>
<dbReference type="GO" id="GO:0007157">
    <property type="term" value="P:heterophilic cell-cell adhesion via plasma membrane cell adhesion molecules"/>
    <property type="evidence" value="ECO:0007669"/>
    <property type="project" value="TreeGrafter"/>
</dbReference>
<gene>
    <name evidence="15" type="ORF">MMEN_LOCUS7473</name>
</gene>
<name>A0A8S4APV3_9TELE</name>
<evidence type="ECO:0000256" key="2">
    <source>
        <dbReference type="ARBA" id="ARBA00007810"/>
    </source>
</evidence>
<feature type="chain" id="PRO_5035930867" evidence="13">
    <location>
        <begin position="24"/>
        <end position="557"/>
    </location>
</feature>
<accession>A0A8S4APV3</accession>
<dbReference type="GO" id="GO:0016020">
    <property type="term" value="C:membrane"/>
    <property type="evidence" value="ECO:0007669"/>
    <property type="project" value="UniProtKB-SubCell"/>
</dbReference>
<feature type="compositionally biased region" description="Acidic residues" evidence="11">
    <location>
        <begin position="502"/>
        <end position="519"/>
    </location>
</feature>
<keyword evidence="8 12" id="KW-0472">Membrane</keyword>
<keyword evidence="5" id="KW-0677">Repeat</keyword>
<dbReference type="Pfam" id="PF07686">
    <property type="entry name" value="V-set"/>
    <property type="match status" value="1"/>
</dbReference>
<evidence type="ECO:0000313" key="15">
    <source>
        <dbReference type="EMBL" id="CAG5896392.1"/>
    </source>
</evidence>
<comment type="caution">
    <text evidence="15">The sequence shown here is derived from an EMBL/GenBank/DDBJ whole genome shotgun (WGS) entry which is preliminary data.</text>
</comment>
<evidence type="ECO:0000256" key="3">
    <source>
        <dbReference type="ARBA" id="ARBA00022692"/>
    </source>
</evidence>
<dbReference type="SMART" id="SM00409">
    <property type="entry name" value="IG"/>
    <property type="match status" value="2"/>
</dbReference>
<evidence type="ECO:0000256" key="8">
    <source>
        <dbReference type="ARBA" id="ARBA00023136"/>
    </source>
</evidence>
<sequence>MEWGGLRAEALALLLVIATCVQGDFVDPPEPVTSLYSAADAPTRFPCQYEVEPEEKVVQVTWYKVLPGGQKDYIIAAHFTEGQTDYVKYSRRVRFESGNPTENSALLLLSTKESDEGTYICTISVFPSGNFQREIALNVWILPISSVDSEPLMEGQQFGVVASCRAVGRPLPKLSWDTDLPGRVQNRTSDTGAVSSLFSLHPLRSMNGKRLDCLVWHPGLKEPRRIENRLVVHYPPAATISSSPERLYVGLKGAELVCHGKGSPQPETVAWRWRGGALPAGVSEKGGKLIFERALQLNDSGSYECELKNSVGIGKTEYQLEVTEKSGRIWETSDDNLMLIVIIGIAAGVVVMVLVIVVVLISRRNRRKTKRLKRALSEKTVEINTLSRQASFRGLASVGSEYRGQGRSIYKGSQSTLGGRWPNAEEVELDELGRPMIWEDGGVRGAERSVAKEEHNARMELFMKSSNMSLDSGLPSSLIPLKPQQDDGCKDPGPGLVQEGDPPPEDDSVVEEREDEDDGGSYQITNALNNHFYYSKGFLRPKPDSNAVLLHPSKIII</sequence>
<evidence type="ECO:0000256" key="4">
    <source>
        <dbReference type="ARBA" id="ARBA00022729"/>
    </source>
</evidence>
<evidence type="ECO:0000259" key="14">
    <source>
        <dbReference type="PROSITE" id="PS50835"/>
    </source>
</evidence>
<dbReference type="GO" id="GO:0005912">
    <property type="term" value="C:adherens junction"/>
    <property type="evidence" value="ECO:0007669"/>
    <property type="project" value="TreeGrafter"/>
</dbReference>
<dbReference type="SUPFAM" id="SSF48726">
    <property type="entry name" value="Immunoglobulin"/>
    <property type="match status" value="3"/>
</dbReference>
<dbReference type="EMBL" id="CAJRST010007779">
    <property type="protein sequence ID" value="CAG5896392.1"/>
    <property type="molecule type" value="Genomic_DNA"/>
</dbReference>
<feature type="domain" description="Ig-like" evidence="14">
    <location>
        <begin position="236"/>
        <end position="323"/>
    </location>
</feature>
<evidence type="ECO:0000256" key="10">
    <source>
        <dbReference type="ARBA" id="ARBA00023180"/>
    </source>
</evidence>
<protein>
    <submittedName>
        <fullName evidence="15">(Atlantic silverside) hypothetical protein</fullName>
    </submittedName>
</protein>
<feature type="domain" description="Ig-like" evidence="14">
    <location>
        <begin position="29"/>
        <end position="138"/>
    </location>
</feature>
<evidence type="ECO:0000256" key="5">
    <source>
        <dbReference type="ARBA" id="ARBA00022737"/>
    </source>
</evidence>
<feature type="domain" description="Ig-like" evidence="14">
    <location>
        <begin position="143"/>
        <end position="227"/>
    </location>
</feature>
<evidence type="ECO:0000313" key="16">
    <source>
        <dbReference type="Proteomes" id="UP000677803"/>
    </source>
</evidence>
<dbReference type="PANTHER" id="PTHR23277:SF11">
    <property type="entry name" value="NECTIN-4"/>
    <property type="match status" value="1"/>
</dbReference>
<evidence type="ECO:0000256" key="11">
    <source>
        <dbReference type="SAM" id="MobiDB-lite"/>
    </source>
</evidence>
<feature type="transmembrane region" description="Helical" evidence="12">
    <location>
        <begin position="337"/>
        <end position="361"/>
    </location>
</feature>
<dbReference type="Proteomes" id="UP000677803">
    <property type="component" value="Unassembled WGS sequence"/>
</dbReference>
<keyword evidence="9" id="KW-1015">Disulfide bond</keyword>
<dbReference type="GO" id="GO:0007156">
    <property type="term" value="P:homophilic cell adhesion via plasma membrane adhesion molecules"/>
    <property type="evidence" value="ECO:0007669"/>
    <property type="project" value="TreeGrafter"/>
</dbReference>
<dbReference type="Pfam" id="PF13927">
    <property type="entry name" value="Ig_3"/>
    <property type="match status" value="1"/>
</dbReference>